<proteinExistence type="predicted"/>
<name>A0A9N9QQF6_9CUCU</name>
<dbReference type="PANTHER" id="PTHR47331">
    <property type="entry name" value="PHD-TYPE DOMAIN-CONTAINING PROTEIN"/>
    <property type="match status" value="1"/>
</dbReference>
<evidence type="ECO:0008006" key="4">
    <source>
        <dbReference type="Google" id="ProtNLM"/>
    </source>
</evidence>
<evidence type="ECO:0000256" key="1">
    <source>
        <dbReference type="SAM" id="MobiDB-lite"/>
    </source>
</evidence>
<dbReference type="OrthoDB" id="6778696at2759"/>
<dbReference type="EMBL" id="OU892282">
    <property type="protein sequence ID" value="CAG9769912.1"/>
    <property type="molecule type" value="Genomic_DNA"/>
</dbReference>
<reference evidence="2" key="1">
    <citation type="submission" date="2022-01" db="EMBL/GenBank/DDBJ databases">
        <authorList>
            <person name="King R."/>
        </authorList>
    </citation>
    <scope>NUCLEOTIDE SEQUENCE</scope>
</reference>
<feature type="compositionally biased region" description="Polar residues" evidence="1">
    <location>
        <begin position="111"/>
        <end position="129"/>
    </location>
</feature>
<accession>A0A9N9QQF6</accession>
<organism evidence="2 3">
    <name type="scientific">Ceutorhynchus assimilis</name>
    <name type="common">cabbage seed weevil</name>
    <dbReference type="NCBI Taxonomy" id="467358"/>
    <lineage>
        <taxon>Eukaryota</taxon>
        <taxon>Metazoa</taxon>
        <taxon>Ecdysozoa</taxon>
        <taxon>Arthropoda</taxon>
        <taxon>Hexapoda</taxon>
        <taxon>Insecta</taxon>
        <taxon>Pterygota</taxon>
        <taxon>Neoptera</taxon>
        <taxon>Endopterygota</taxon>
        <taxon>Coleoptera</taxon>
        <taxon>Polyphaga</taxon>
        <taxon>Cucujiformia</taxon>
        <taxon>Curculionidae</taxon>
        <taxon>Ceutorhynchinae</taxon>
        <taxon>Ceutorhynchus</taxon>
    </lineage>
</organism>
<dbReference type="CDD" id="cd00303">
    <property type="entry name" value="retropepsin_like"/>
    <property type="match status" value="1"/>
</dbReference>
<dbReference type="AlphaFoldDB" id="A0A9N9QQF6"/>
<sequence length="359" mass="39254">MQTSNAIQAAVKNNSNFSTPSKERRLPFRKPPSVFVAGGIVSSLCREGHSLNSCSKFLAKSPHSRFSFIKSRHLCLICFGTHGVKDCTVTQVCGCAYRHNKLLHFSKSSVNGNSTAPSGQPPSLSASEQNESESDSYSGALPVVTSLVWSTDAVPIFPTAIIKIKNSGGIFLPIRVLLDSASAANFISEGCLRRLGLPREKCEMQIAGIGNSGYVTAREVAECIVTPQFCPEPRLSLKVLVLPEICCQLPLHPVKIPDKSYFDGLELADTEFWKSRGIDMLIGVAEFGSIKKGNTITSPDLNGPVFMETIFGWVALGKSKISNKIRKKDAFWRLIVPPLWSIWMKISRDCGKSKAFLIK</sequence>
<dbReference type="Proteomes" id="UP001152799">
    <property type="component" value="Chromosome 6"/>
</dbReference>
<keyword evidence="3" id="KW-1185">Reference proteome</keyword>
<dbReference type="PANTHER" id="PTHR47331:SF1">
    <property type="entry name" value="GAG-LIKE PROTEIN"/>
    <property type="match status" value="1"/>
</dbReference>
<evidence type="ECO:0000313" key="3">
    <source>
        <dbReference type="Proteomes" id="UP001152799"/>
    </source>
</evidence>
<protein>
    <recommendedName>
        <fullName evidence="4">Peptidase aspartic putative domain-containing protein</fullName>
    </recommendedName>
</protein>
<evidence type="ECO:0000313" key="2">
    <source>
        <dbReference type="EMBL" id="CAG9769912.1"/>
    </source>
</evidence>
<feature type="region of interest" description="Disordered" evidence="1">
    <location>
        <begin position="111"/>
        <end position="137"/>
    </location>
</feature>
<gene>
    <name evidence="2" type="ORF">CEUTPL_LOCUS10386</name>
</gene>